<organism evidence="2 3">
    <name type="scientific">Hyphomonas beringensis</name>
    <dbReference type="NCBI Taxonomy" id="1280946"/>
    <lineage>
        <taxon>Bacteria</taxon>
        <taxon>Pseudomonadati</taxon>
        <taxon>Pseudomonadota</taxon>
        <taxon>Alphaproteobacteria</taxon>
        <taxon>Hyphomonadales</taxon>
        <taxon>Hyphomonadaceae</taxon>
        <taxon>Hyphomonas</taxon>
    </lineage>
</organism>
<feature type="transmembrane region" description="Helical" evidence="1">
    <location>
        <begin position="302"/>
        <end position="320"/>
    </location>
</feature>
<keyword evidence="1" id="KW-0472">Membrane</keyword>
<feature type="transmembrane region" description="Helical" evidence="1">
    <location>
        <begin position="143"/>
        <end position="160"/>
    </location>
</feature>
<feature type="transmembrane region" description="Helical" evidence="1">
    <location>
        <begin position="251"/>
        <end position="268"/>
    </location>
</feature>
<feature type="transmembrane region" description="Helical" evidence="1">
    <location>
        <begin position="39"/>
        <end position="57"/>
    </location>
</feature>
<proteinExistence type="predicted"/>
<evidence type="ECO:0000313" key="2">
    <source>
        <dbReference type="EMBL" id="KCZ53998.1"/>
    </source>
</evidence>
<keyword evidence="1" id="KW-0812">Transmembrane</keyword>
<keyword evidence="3" id="KW-1185">Reference proteome</keyword>
<feature type="transmembrane region" description="Helical" evidence="1">
    <location>
        <begin position="92"/>
        <end position="112"/>
    </location>
</feature>
<keyword evidence="1" id="KW-1133">Transmembrane helix</keyword>
<feature type="transmembrane region" description="Helical" evidence="1">
    <location>
        <begin position="63"/>
        <end position="80"/>
    </location>
</feature>
<feature type="transmembrane region" description="Helical" evidence="1">
    <location>
        <begin position="273"/>
        <end position="290"/>
    </location>
</feature>
<evidence type="ECO:0000256" key="1">
    <source>
        <dbReference type="SAM" id="Phobius"/>
    </source>
</evidence>
<accession>A0A062U8D4</accession>
<comment type="caution">
    <text evidence="2">The sequence shown here is derived from an EMBL/GenBank/DDBJ whole genome shotgun (WGS) entry which is preliminary data.</text>
</comment>
<name>A0A062U8D4_9PROT</name>
<evidence type="ECO:0008006" key="4">
    <source>
        <dbReference type="Google" id="ProtNLM"/>
    </source>
</evidence>
<dbReference type="PATRIC" id="fig|1280946.3.peg.2169"/>
<dbReference type="eggNOG" id="ENOG502ZSPU">
    <property type="taxonomic scope" value="Bacteria"/>
</dbReference>
<dbReference type="EMBL" id="AWFF01000043">
    <property type="protein sequence ID" value="KCZ53998.1"/>
    <property type="molecule type" value="Genomic_DNA"/>
</dbReference>
<reference evidence="2 3" key="1">
    <citation type="journal article" date="2014" name="Antonie Van Leeuwenhoek">
        <title>Hyphomonas beringensis sp. nov. and Hyphomonas chukchiensis sp. nov., isolated from surface seawater of the Bering Sea and Chukchi Sea.</title>
        <authorList>
            <person name="Li C."/>
            <person name="Lai Q."/>
            <person name="Li G."/>
            <person name="Dong C."/>
            <person name="Wang J."/>
            <person name="Liao Y."/>
            <person name="Shao Z."/>
        </authorList>
    </citation>
    <scope>NUCLEOTIDE SEQUENCE [LARGE SCALE GENOMIC DNA]</scope>
    <source>
        <strain evidence="2 3">25B14_1</strain>
    </source>
</reference>
<feature type="transmembrane region" description="Helical" evidence="1">
    <location>
        <begin position="118"/>
        <end position="136"/>
    </location>
</feature>
<protein>
    <recommendedName>
        <fullName evidence="4">DUF2157 domain-containing protein</fullName>
    </recommendedName>
</protein>
<dbReference type="Proteomes" id="UP000027037">
    <property type="component" value="Unassembled WGS sequence"/>
</dbReference>
<feature type="transmembrane region" description="Helical" evidence="1">
    <location>
        <begin position="166"/>
        <end position="186"/>
    </location>
</feature>
<gene>
    <name evidence="2" type="ORF">HY29_02710</name>
</gene>
<dbReference type="AlphaFoldDB" id="A0A062U8D4"/>
<feature type="transmembrane region" description="Helical" evidence="1">
    <location>
        <begin position="198"/>
        <end position="217"/>
    </location>
</feature>
<sequence length="330" mass="35627">MQMSRITLDLDKLVADGHLDHAEAERLSGFALPDQRNTLLINLLLIFGAISVAGGTIALVPNAITGLVLAIMSLIGAEILRRSAKGHSLKTLSMALVLMGTLGVAGWVGWEFQDVDDGTLPTVMIAVIMTASAIWFRSALLGAFAVLSLGAVLGSGTGYWHASYALFVEEPTITIVAFGLLAAGLYKARCVLAETWQTLLTVSARTAIFMMNFGFWVGSLWGDRMGEHWFAPDRWSERSEWRDTALTIPDYVFTIGWAGALIATIIMVRRNSFLSITSIVFLAIHGYTQYFEYLGAKPETLVIGGLVLVGLAVAAARFLLRPGEDEAGNA</sequence>
<evidence type="ECO:0000313" key="3">
    <source>
        <dbReference type="Proteomes" id="UP000027037"/>
    </source>
</evidence>